<dbReference type="GO" id="GO:0042613">
    <property type="term" value="C:MHC class II protein complex"/>
    <property type="evidence" value="ECO:0007669"/>
    <property type="project" value="UniProtKB-KW"/>
</dbReference>
<evidence type="ECO:0000259" key="11">
    <source>
        <dbReference type="SMART" id="SM00921"/>
    </source>
</evidence>
<dbReference type="AlphaFoldDB" id="A0A6J1W9P6"/>
<keyword evidence="2" id="KW-0812">Transmembrane</keyword>
<dbReference type="FunFam" id="3.10.320.10:FF:000001">
    <property type="entry name" value="HLA class II histocompatibility antigen, DRB1-1 beta chain"/>
    <property type="match status" value="1"/>
</dbReference>
<keyword evidence="3" id="KW-0391">Immunity</keyword>
<comment type="subcellular location">
    <subcellularLocation>
        <location evidence="1">Membrane</location>
        <topology evidence="1">Single-pass type I membrane protein</topology>
    </subcellularLocation>
</comment>
<keyword evidence="4" id="KW-1133">Transmembrane helix</keyword>
<accession>A0A6J1W9P6</accession>
<evidence type="ECO:0000313" key="13">
    <source>
        <dbReference type="RefSeq" id="XP_026549154.1"/>
    </source>
</evidence>
<dbReference type="GO" id="GO:0002250">
    <property type="term" value="P:adaptive immune response"/>
    <property type="evidence" value="ECO:0007669"/>
    <property type="project" value="UniProtKB-KW"/>
</dbReference>
<keyword evidence="6" id="KW-0472">Membrane</keyword>
<feature type="signal peptide" evidence="10">
    <location>
        <begin position="1"/>
        <end position="23"/>
    </location>
</feature>
<keyword evidence="9" id="KW-0491">MHC II</keyword>
<feature type="domain" description="MHC class II beta chain N-terminal" evidence="11">
    <location>
        <begin position="37"/>
        <end position="111"/>
    </location>
</feature>
<evidence type="ECO:0000256" key="8">
    <source>
        <dbReference type="ARBA" id="ARBA00023180"/>
    </source>
</evidence>
<evidence type="ECO:0000256" key="6">
    <source>
        <dbReference type="ARBA" id="ARBA00023136"/>
    </source>
</evidence>
<dbReference type="InterPro" id="IPR014745">
    <property type="entry name" value="MHC_II_a/b_N"/>
</dbReference>
<evidence type="ECO:0000256" key="7">
    <source>
        <dbReference type="ARBA" id="ARBA00023157"/>
    </source>
</evidence>
<feature type="chain" id="PRO_5027015874" evidence="10">
    <location>
        <begin position="24"/>
        <end position="129"/>
    </location>
</feature>
<feature type="non-terminal residue" evidence="13">
    <location>
        <position position="129"/>
    </location>
</feature>
<dbReference type="PANTHER" id="PTHR19944">
    <property type="entry name" value="MHC CLASS II-RELATED"/>
    <property type="match status" value="1"/>
</dbReference>
<dbReference type="InterPro" id="IPR050160">
    <property type="entry name" value="MHC/Immunoglobulin"/>
</dbReference>
<dbReference type="SUPFAM" id="SSF54452">
    <property type="entry name" value="MHC antigen-recognition domain"/>
    <property type="match status" value="1"/>
</dbReference>
<evidence type="ECO:0000313" key="12">
    <source>
        <dbReference type="Proteomes" id="UP000504612"/>
    </source>
</evidence>
<dbReference type="GeneID" id="113430988"/>
<evidence type="ECO:0000256" key="10">
    <source>
        <dbReference type="SAM" id="SignalP"/>
    </source>
</evidence>
<dbReference type="InterPro" id="IPR011162">
    <property type="entry name" value="MHC_I/II-like_Ag-recog"/>
</dbReference>
<dbReference type="Pfam" id="PF00969">
    <property type="entry name" value="MHC_II_beta"/>
    <property type="match status" value="1"/>
</dbReference>
<evidence type="ECO:0000256" key="4">
    <source>
        <dbReference type="ARBA" id="ARBA00022989"/>
    </source>
</evidence>
<name>A0A6J1W9P6_9SAUR</name>
<gene>
    <name evidence="13" type="primary">LOC113430988</name>
</gene>
<keyword evidence="7" id="KW-1015">Disulfide bond</keyword>
<evidence type="ECO:0000256" key="3">
    <source>
        <dbReference type="ARBA" id="ARBA00022859"/>
    </source>
</evidence>
<reference evidence="13" key="1">
    <citation type="submission" date="2025-08" db="UniProtKB">
        <authorList>
            <consortium name="RefSeq"/>
        </authorList>
    </citation>
    <scope>IDENTIFICATION</scope>
</reference>
<dbReference type="Proteomes" id="UP000504612">
    <property type="component" value="Unplaced"/>
</dbReference>
<evidence type="ECO:0000256" key="2">
    <source>
        <dbReference type="ARBA" id="ARBA00022692"/>
    </source>
</evidence>
<keyword evidence="5" id="KW-1064">Adaptive immunity</keyword>
<dbReference type="GO" id="GO:0002504">
    <property type="term" value="P:antigen processing and presentation of peptide or polysaccharide antigen via MHC class II"/>
    <property type="evidence" value="ECO:0007669"/>
    <property type="project" value="UniProtKB-KW"/>
</dbReference>
<dbReference type="InterPro" id="IPR000353">
    <property type="entry name" value="MHC_II_b_N"/>
</dbReference>
<dbReference type="PANTHER" id="PTHR19944:SF99">
    <property type="entry name" value="HLA CLASS II HISTOCOMPATIBILITY ANTIGEN, DRB1 BETA CHAIN"/>
    <property type="match status" value="1"/>
</dbReference>
<evidence type="ECO:0000256" key="9">
    <source>
        <dbReference type="ARBA" id="ARBA00023182"/>
    </source>
</evidence>
<dbReference type="KEGG" id="nss:113430988"/>
<keyword evidence="10" id="KW-0732">Signal</keyword>
<dbReference type="RefSeq" id="XP_026549154.1">
    <property type="nucleotide sequence ID" value="XM_026693369.1"/>
</dbReference>
<protein>
    <submittedName>
        <fullName evidence="13">H-2 class II histocompatibility antigen, A beta chain-like</fullName>
    </submittedName>
</protein>
<evidence type="ECO:0000256" key="5">
    <source>
        <dbReference type="ARBA" id="ARBA00023130"/>
    </source>
</evidence>
<proteinExistence type="predicted"/>
<organism evidence="12 13">
    <name type="scientific">Notechis scutatus</name>
    <name type="common">mainland tiger snake</name>
    <dbReference type="NCBI Taxonomy" id="8663"/>
    <lineage>
        <taxon>Eukaryota</taxon>
        <taxon>Metazoa</taxon>
        <taxon>Chordata</taxon>
        <taxon>Craniata</taxon>
        <taxon>Vertebrata</taxon>
        <taxon>Euteleostomi</taxon>
        <taxon>Lepidosauria</taxon>
        <taxon>Squamata</taxon>
        <taxon>Bifurcata</taxon>
        <taxon>Unidentata</taxon>
        <taxon>Episquamata</taxon>
        <taxon>Toxicofera</taxon>
        <taxon>Serpentes</taxon>
        <taxon>Colubroidea</taxon>
        <taxon>Elapidae</taxon>
        <taxon>Hydrophiinae</taxon>
        <taxon>Notechis</taxon>
    </lineage>
</organism>
<sequence>MALAGLPLVLLVGALGRIPGSEGGKETPAHFLVQWKSECLFLNGTQRVRYLFRVMYDRQEFVRFDSDLGKHVAITAFGKADADKWNGDKQLLQYRKAGVDRFCRRNYELLNFEAAKREERLVGRRGESR</sequence>
<keyword evidence="12" id="KW-1185">Reference proteome</keyword>
<dbReference type="SMART" id="SM00921">
    <property type="entry name" value="MHC_II_beta"/>
    <property type="match status" value="1"/>
</dbReference>
<evidence type="ECO:0000256" key="1">
    <source>
        <dbReference type="ARBA" id="ARBA00004479"/>
    </source>
</evidence>
<keyword evidence="8" id="KW-0325">Glycoprotein</keyword>
<dbReference type="Gene3D" id="3.10.320.10">
    <property type="entry name" value="Class II Histocompatibility Antigen, M Beta Chain, Chain B, domain 1"/>
    <property type="match status" value="1"/>
</dbReference>